<comment type="similarity">
    <text evidence="8">Belongs to the TonB-dependent receptor family.</text>
</comment>
<gene>
    <name evidence="11" type="ORF">E4P47_05050</name>
</gene>
<evidence type="ECO:0000256" key="8">
    <source>
        <dbReference type="PROSITE-ProRule" id="PRU01360"/>
    </source>
</evidence>
<evidence type="ECO:0000256" key="9">
    <source>
        <dbReference type="SAM" id="SignalP"/>
    </source>
</evidence>
<dbReference type="InterPro" id="IPR039426">
    <property type="entry name" value="TonB-dep_rcpt-like"/>
</dbReference>
<evidence type="ECO:0000256" key="2">
    <source>
        <dbReference type="ARBA" id="ARBA00022448"/>
    </source>
</evidence>
<evidence type="ECO:0000256" key="4">
    <source>
        <dbReference type="ARBA" id="ARBA00022692"/>
    </source>
</evidence>
<feature type="domain" description="TonB-dependent receptor plug" evidence="10">
    <location>
        <begin position="113"/>
        <end position="221"/>
    </location>
</feature>
<dbReference type="NCBIfam" id="TIGR04056">
    <property type="entry name" value="OMP_RagA_SusC"/>
    <property type="match status" value="1"/>
</dbReference>
<dbReference type="InterPro" id="IPR012910">
    <property type="entry name" value="Plug_dom"/>
</dbReference>
<dbReference type="SUPFAM" id="SSF49464">
    <property type="entry name" value="Carboxypeptidase regulatory domain-like"/>
    <property type="match status" value="1"/>
</dbReference>
<evidence type="ECO:0000256" key="5">
    <source>
        <dbReference type="ARBA" id="ARBA00022729"/>
    </source>
</evidence>
<dbReference type="STRING" id="1122973.GCA_000379925_00532"/>
<dbReference type="RefSeq" id="WP_134852619.1">
    <property type="nucleotide sequence ID" value="NZ_CP197400.1"/>
</dbReference>
<dbReference type="GO" id="GO:0015344">
    <property type="term" value="F:siderophore uptake transmembrane transporter activity"/>
    <property type="evidence" value="ECO:0007669"/>
    <property type="project" value="TreeGrafter"/>
</dbReference>
<dbReference type="PANTHER" id="PTHR30069">
    <property type="entry name" value="TONB-DEPENDENT OUTER MEMBRANE RECEPTOR"/>
    <property type="match status" value="1"/>
</dbReference>
<keyword evidence="2 8" id="KW-0813">Transport</keyword>
<dbReference type="InterPro" id="IPR036942">
    <property type="entry name" value="Beta-barrel_TonB_sf"/>
</dbReference>
<dbReference type="GO" id="GO:0009279">
    <property type="term" value="C:cell outer membrane"/>
    <property type="evidence" value="ECO:0007669"/>
    <property type="project" value="UniProtKB-SubCell"/>
</dbReference>
<keyword evidence="6 8" id="KW-0472">Membrane</keyword>
<keyword evidence="7 8" id="KW-0998">Cell outer membrane</keyword>
<dbReference type="InterPro" id="IPR037066">
    <property type="entry name" value="Plug_dom_sf"/>
</dbReference>
<evidence type="ECO:0000256" key="7">
    <source>
        <dbReference type="ARBA" id="ARBA00023237"/>
    </source>
</evidence>
<dbReference type="EMBL" id="SPNC01000061">
    <property type="protein sequence ID" value="TFH95194.1"/>
    <property type="molecule type" value="Genomic_DNA"/>
</dbReference>
<dbReference type="PANTHER" id="PTHR30069:SF29">
    <property type="entry name" value="HEMOGLOBIN AND HEMOGLOBIN-HAPTOGLOBIN-BINDING PROTEIN 1-RELATED"/>
    <property type="match status" value="1"/>
</dbReference>
<proteinExistence type="inferred from homology"/>
<reference evidence="11 12" key="1">
    <citation type="submission" date="2019-03" db="EMBL/GenBank/DDBJ databases">
        <title>Porphyromonas levii Isolated from the Uterus of Dairy Cows.</title>
        <authorList>
            <person name="Francis A.M."/>
        </authorList>
    </citation>
    <scope>NUCLEOTIDE SEQUENCE [LARGE SCALE GENOMIC DNA]</scope>
    <source>
        <strain evidence="11 12">AF5678</strain>
    </source>
</reference>
<dbReference type="GO" id="GO:0044718">
    <property type="term" value="P:siderophore transmembrane transport"/>
    <property type="evidence" value="ECO:0007669"/>
    <property type="project" value="TreeGrafter"/>
</dbReference>
<evidence type="ECO:0000256" key="1">
    <source>
        <dbReference type="ARBA" id="ARBA00004571"/>
    </source>
</evidence>
<dbReference type="Gene3D" id="2.40.170.20">
    <property type="entry name" value="TonB-dependent receptor, beta-barrel domain"/>
    <property type="match status" value="1"/>
</dbReference>
<feature type="signal peptide" evidence="9">
    <location>
        <begin position="1"/>
        <end position="21"/>
    </location>
</feature>
<dbReference type="InterPro" id="IPR023996">
    <property type="entry name" value="TonB-dep_OMP_SusC/RagA"/>
</dbReference>
<evidence type="ECO:0000313" key="12">
    <source>
        <dbReference type="Proteomes" id="UP000297225"/>
    </source>
</evidence>
<keyword evidence="12" id="KW-1185">Reference proteome</keyword>
<comment type="subcellular location">
    <subcellularLocation>
        <location evidence="1 8">Cell outer membrane</location>
        <topology evidence="1 8">Multi-pass membrane protein</topology>
    </subcellularLocation>
</comment>
<dbReference type="Gene3D" id="2.170.130.10">
    <property type="entry name" value="TonB-dependent receptor, plug domain"/>
    <property type="match status" value="1"/>
</dbReference>
<dbReference type="AlphaFoldDB" id="A0A4Y8WR05"/>
<dbReference type="PROSITE" id="PS52016">
    <property type="entry name" value="TONB_DEPENDENT_REC_3"/>
    <property type="match status" value="1"/>
</dbReference>
<evidence type="ECO:0000313" key="11">
    <source>
        <dbReference type="EMBL" id="TFH95194.1"/>
    </source>
</evidence>
<feature type="chain" id="PRO_5021290621" evidence="9">
    <location>
        <begin position="22"/>
        <end position="999"/>
    </location>
</feature>
<evidence type="ECO:0000259" key="10">
    <source>
        <dbReference type="Pfam" id="PF07715"/>
    </source>
</evidence>
<dbReference type="SUPFAM" id="SSF56935">
    <property type="entry name" value="Porins"/>
    <property type="match status" value="1"/>
</dbReference>
<evidence type="ECO:0000256" key="6">
    <source>
        <dbReference type="ARBA" id="ARBA00023136"/>
    </source>
</evidence>
<keyword evidence="4 8" id="KW-0812">Transmembrane</keyword>
<protein>
    <submittedName>
        <fullName evidence="11">SusC/RagA family TonB-linked outer membrane protein</fullName>
    </submittedName>
</protein>
<dbReference type="InterPro" id="IPR008969">
    <property type="entry name" value="CarboxyPept-like_regulatory"/>
</dbReference>
<organism evidence="11 12">
    <name type="scientific">Porphyromonas levii</name>
    <dbReference type="NCBI Taxonomy" id="28114"/>
    <lineage>
        <taxon>Bacteria</taxon>
        <taxon>Pseudomonadati</taxon>
        <taxon>Bacteroidota</taxon>
        <taxon>Bacteroidia</taxon>
        <taxon>Bacteroidales</taxon>
        <taxon>Porphyromonadaceae</taxon>
        <taxon>Porphyromonas</taxon>
    </lineage>
</organism>
<comment type="caution">
    <text evidence="11">The sequence shown here is derived from an EMBL/GenBank/DDBJ whole genome shotgun (WGS) entry which is preliminary data.</text>
</comment>
<dbReference type="Proteomes" id="UP000297225">
    <property type="component" value="Unassembled WGS sequence"/>
</dbReference>
<dbReference type="InterPro" id="IPR023997">
    <property type="entry name" value="TonB-dep_OMP_SusC/RagA_CS"/>
</dbReference>
<evidence type="ECO:0000256" key="3">
    <source>
        <dbReference type="ARBA" id="ARBA00022452"/>
    </source>
</evidence>
<sequence>MKQKILMLSLLFFLSATSVFAQTITAKGRVVDENNDELMAVTIRAKSDQTKGAFSGADGTFTLKVKKGEILIFSFLGYKPVEMEASENMMVKMEPDTETLEEVVVVGYMTRKVANTSASVVKVDAKQLANKPVANPLDAIQGKVTGLQVYSSSGEPSSRLSFALHGQGSLGAGSLPLVIMDGMPVSMAVVQSMNPNDIESVQMLKDAAATSIYGARAANGVLYITTKRGVADKRATITLRGQYGVSTLANTQYFDNLMTGPELLRYYEETGLYKADELTYLKETLFKGTDFQWYKYIYQPAPLYSASIAVSGGSGNTNYYISGGGISQKGLRMGSSYQKVFGRVNLNTSFNDYVRCGLNTSVSGDKSQVSPFSNSNAGGGGLAAMNPPFISPFDPETGKELEYIPMLEMFTPKHVIATNPGGSSSFIFSANGQITITPIKSVTIRSMGGIETSYGTSRNRTLPSYGKAYGVGSSSRGYANALNLSFTNTIKWQKGFGEHNVTALLGHEYINYVDDSFNASGFGILDDRLYTLNNVTKDYRVSEGGLSYAFLSYFTQLSYDYKEKYFVDLVLRNDASSRFSKAHRNGLFWSAGLLWKAKSEDFLRNVSWIDALDVKASYGTQGNASIPPYAIDSYAGKVGQKKGQVSLGFISLGNPNLTWENQSKFTMGFRTRLWDRLELNLEYYNRLTSNMLFEVPQSLSTGLPITGAGYVTKFENVGKYLNYGFDLQLKADIIKPRADYGLSCYINFSHNNDKVVELFEGRQEWYDPGAQQAFIVGKPITFVLPLYKGVNTETGHPEWYLPGDDISVATRDDAKVTDEWSIKLEQNTGIPVYTPMVGGWGFEANWKGFYVNADFAFALGKHMISMDKRYYENDYYIRDKKSNFNGSRLLFDYWKKPGDNTEFPSLEYVRNNKESSYLDSKMLENSSFMRMKNLTIGYNVPRRVLEAQNFFTSARIYFVGRNLLTFTKFRGIDPEVGHNIAMGVNPNTKQLSLGLEVSF</sequence>
<dbReference type="Pfam" id="PF13715">
    <property type="entry name" value="CarbopepD_reg_2"/>
    <property type="match status" value="1"/>
</dbReference>
<dbReference type="Pfam" id="PF07715">
    <property type="entry name" value="Plug"/>
    <property type="match status" value="1"/>
</dbReference>
<keyword evidence="3 8" id="KW-1134">Transmembrane beta strand</keyword>
<name>A0A4Y8WR05_9PORP</name>
<dbReference type="NCBIfam" id="TIGR04057">
    <property type="entry name" value="SusC_RagA_signa"/>
    <property type="match status" value="1"/>
</dbReference>
<keyword evidence="5 9" id="KW-0732">Signal</keyword>
<accession>A0A4Y8WR05</accession>